<sequence length="116" mass="13015">MNAKLYTVPMTGTVQQCESYKCTETAFRTIKVKTYYAITISYETDSAQQRKIEKTDLTRSYQEGEEVSLMCNPDTGEAVMKGETVQDSNAYIFFGSIALVMIAVGVLCVKHGRKEM</sequence>
<protein>
    <submittedName>
        <fullName evidence="2">Uncharacterized protein</fullName>
    </submittedName>
</protein>
<proteinExistence type="predicted"/>
<reference evidence="2 3" key="1">
    <citation type="journal article" date="2014" name="PLoS ONE">
        <title>Rumen cellulosomics: divergent fiber-degrading strategies revealed by comparative genome-wide analysis of six ruminococcal strains.</title>
        <authorList>
            <person name="Dassa B."/>
            <person name="Borovok I."/>
            <person name="Ruimy-Israeli V."/>
            <person name="Lamed R."/>
            <person name="Flint H.J."/>
            <person name="Duncan S.H."/>
            <person name="Henrissat B."/>
            <person name="Coutinho P."/>
            <person name="Morrison M."/>
            <person name="Mosoni P."/>
            <person name="Yeoman C.J."/>
            <person name="White B.A."/>
            <person name="Bayer E.A."/>
        </authorList>
    </citation>
    <scope>NUCLEOTIDE SEQUENCE [LARGE SCALE GENOMIC DNA]</scope>
    <source>
        <strain evidence="2 3">007c</strain>
    </source>
</reference>
<dbReference type="Proteomes" id="UP000019365">
    <property type="component" value="Unassembled WGS sequence"/>
</dbReference>
<dbReference type="EMBL" id="ATAX01000036">
    <property type="protein sequence ID" value="EWM52386.1"/>
    <property type="molecule type" value="Genomic_DNA"/>
</dbReference>
<feature type="transmembrane region" description="Helical" evidence="1">
    <location>
        <begin position="90"/>
        <end position="109"/>
    </location>
</feature>
<accession>W7UBC1</accession>
<keyword evidence="3" id="KW-1185">Reference proteome</keyword>
<evidence type="ECO:0000313" key="2">
    <source>
        <dbReference type="EMBL" id="EWM52386.1"/>
    </source>
</evidence>
<dbReference type="PATRIC" id="fig|1341157.4.peg.3158"/>
<keyword evidence="1" id="KW-1133">Transmembrane helix</keyword>
<name>W7UBC1_RUMFL</name>
<gene>
    <name evidence="2" type="ORF">RF007C_13630</name>
</gene>
<keyword evidence="1" id="KW-0812">Transmembrane</keyword>
<evidence type="ECO:0000313" key="3">
    <source>
        <dbReference type="Proteomes" id="UP000019365"/>
    </source>
</evidence>
<dbReference type="AlphaFoldDB" id="W7UBC1"/>
<organism evidence="2 3">
    <name type="scientific">Ruminococcus flavefaciens 007c</name>
    <dbReference type="NCBI Taxonomy" id="1341157"/>
    <lineage>
        <taxon>Bacteria</taxon>
        <taxon>Bacillati</taxon>
        <taxon>Bacillota</taxon>
        <taxon>Clostridia</taxon>
        <taxon>Eubacteriales</taxon>
        <taxon>Oscillospiraceae</taxon>
        <taxon>Ruminococcus</taxon>
    </lineage>
</organism>
<keyword evidence="1" id="KW-0472">Membrane</keyword>
<evidence type="ECO:0000256" key="1">
    <source>
        <dbReference type="SAM" id="Phobius"/>
    </source>
</evidence>
<comment type="caution">
    <text evidence="2">The sequence shown here is derived from an EMBL/GenBank/DDBJ whole genome shotgun (WGS) entry which is preliminary data.</text>
</comment>